<comment type="caution">
    <text evidence="2">The sequence shown here is derived from an EMBL/GenBank/DDBJ whole genome shotgun (WGS) entry which is preliminary data.</text>
</comment>
<gene>
    <name evidence="2" type="ORF">C492_15471</name>
</gene>
<organism evidence="2 3">
    <name type="scientific">Natronococcus jeotgali DSM 18795</name>
    <dbReference type="NCBI Taxonomy" id="1227498"/>
    <lineage>
        <taxon>Archaea</taxon>
        <taxon>Methanobacteriati</taxon>
        <taxon>Methanobacteriota</taxon>
        <taxon>Stenosarchaea group</taxon>
        <taxon>Halobacteria</taxon>
        <taxon>Halobacteriales</taxon>
        <taxon>Natrialbaceae</taxon>
        <taxon>Natronococcus</taxon>
    </lineage>
</organism>
<dbReference type="Proteomes" id="UP000011531">
    <property type="component" value="Unassembled WGS sequence"/>
</dbReference>
<proteinExistence type="predicted"/>
<name>L9X248_9EURY</name>
<feature type="compositionally biased region" description="Basic and acidic residues" evidence="1">
    <location>
        <begin position="51"/>
        <end position="63"/>
    </location>
</feature>
<dbReference type="AlphaFoldDB" id="L9X248"/>
<sequence>MRRRRYVARAAATAAAALAGCLGDGNDRDGARADPSVENATEEDETDEETDGKRDASDDAGEKHPALEVLDAYVAAAIEGDLEAVATRTHSASPFGPEAIDEIGERGLPYESVEFENYDRELVDGEFDADDVRDVPGIESWFDAASLEALLEGEAAALVEASYEPTAGGGGRIVERFVVLTEGGDWKVFLPYEEPTAAVPDGDPIDDERYRIVDGVEYDPETEMATVRVSGASAVDAAELVAYSERLGEGSRIWSADAETLPPTRFLAVPFDADGDEVVVAVAVDGEELVIHRDAYEP</sequence>
<reference evidence="2 3" key="1">
    <citation type="journal article" date="2014" name="PLoS Genet.">
        <title>Phylogenetically driven sequencing of extremely halophilic archaea reveals strategies for static and dynamic osmo-response.</title>
        <authorList>
            <person name="Becker E.A."/>
            <person name="Seitzer P.M."/>
            <person name="Tritt A."/>
            <person name="Larsen D."/>
            <person name="Krusor M."/>
            <person name="Yao A.I."/>
            <person name="Wu D."/>
            <person name="Madern D."/>
            <person name="Eisen J.A."/>
            <person name="Darling A.E."/>
            <person name="Facciotti M.T."/>
        </authorList>
    </citation>
    <scope>NUCLEOTIDE SEQUENCE [LARGE SCALE GENOMIC DNA]</scope>
    <source>
        <strain evidence="2 3">DSM 18795</strain>
    </source>
</reference>
<keyword evidence="3" id="KW-1185">Reference proteome</keyword>
<dbReference type="PROSITE" id="PS51257">
    <property type="entry name" value="PROKAR_LIPOPROTEIN"/>
    <property type="match status" value="1"/>
</dbReference>
<evidence type="ECO:0000313" key="3">
    <source>
        <dbReference type="Proteomes" id="UP000011531"/>
    </source>
</evidence>
<evidence type="ECO:0000313" key="2">
    <source>
        <dbReference type="EMBL" id="ELY55687.1"/>
    </source>
</evidence>
<accession>L9X248</accession>
<evidence type="ECO:0000256" key="1">
    <source>
        <dbReference type="SAM" id="MobiDB-lite"/>
    </source>
</evidence>
<evidence type="ECO:0008006" key="4">
    <source>
        <dbReference type="Google" id="ProtNLM"/>
    </source>
</evidence>
<dbReference type="RefSeq" id="WP_008425033.1">
    <property type="nucleotide sequence ID" value="NZ_AOIA01000128.1"/>
</dbReference>
<feature type="compositionally biased region" description="Acidic residues" evidence="1">
    <location>
        <begin position="40"/>
        <end position="50"/>
    </location>
</feature>
<dbReference type="EMBL" id="AOIA01000128">
    <property type="protein sequence ID" value="ELY55687.1"/>
    <property type="molecule type" value="Genomic_DNA"/>
</dbReference>
<feature type="region of interest" description="Disordered" evidence="1">
    <location>
        <begin position="19"/>
        <end position="63"/>
    </location>
</feature>
<dbReference type="OrthoDB" id="327300at2157"/>
<protein>
    <recommendedName>
        <fullName evidence="4">Lipoprotein</fullName>
    </recommendedName>
</protein>